<sequence>MAEESNPFLRLWRKIWNDQDFIALDPDSKLAYILLLGQPDITVSGVMTLAVGRWSTRAGMVKDRMWAALRNLDAAKFIVLDEDTEELLIRTRLRNDIFVGASWQTQKGALNFALKAISPRIREVLAEEIDRCRPLMNTAKNIPEHADVIVKQLMNGEAGLDA</sequence>
<dbReference type="RefSeq" id="WP_131829110.1">
    <property type="nucleotide sequence ID" value="NZ_FUEZ01000004.1"/>
</dbReference>
<dbReference type="OrthoDB" id="4747530at2"/>
<keyword evidence="2" id="KW-1185">Reference proteome</keyword>
<proteinExistence type="predicted"/>
<gene>
    <name evidence="1" type="ORF">MNAB215_2717</name>
</gene>
<reference evidence="1 2" key="1">
    <citation type="submission" date="2017-01" db="EMBL/GenBank/DDBJ databases">
        <authorList>
            <consortium name="Urmite Genomes"/>
        </authorList>
    </citation>
    <scope>NUCLEOTIDE SEQUENCE [LARGE SCALE GENOMIC DNA]</scope>
    <source>
        <strain evidence="1 2">AB215</strain>
    </source>
</reference>
<accession>A0A2U3P9V4</accession>
<dbReference type="EMBL" id="FUEZ01000004">
    <property type="protein sequence ID" value="SPM40516.1"/>
    <property type="molecule type" value="Genomic_DNA"/>
</dbReference>
<dbReference type="Proteomes" id="UP000240424">
    <property type="component" value="Unassembled WGS sequence"/>
</dbReference>
<organism evidence="1 2">
    <name type="scientific">Mycobacterium numidiamassiliense</name>
    <dbReference type="NCBI Taxonomy" id="1841861"/>
    <lineage>
        <taxon>Bacteria</taxon>
        <taxon>Bacillati</taxon>
        <taxon>Actinomycetota</taxon>
        <taxon>Actinomycetes</taxon>
        <taxon>Mycobacteriales</taxon>
        <taxon>Mycobacteriaceae</taxon>
        <taxon>Mycobacterium</taxon>
    </lineage>
</organism>
<dbReference type="AlphaFoldDB" id="A0A2U3P9V4"/>
<name>A0A2U3P9V4_9MYCO</name>
<evidence type="ECO:0000313" key="1">
    <source>
        <dbReference type="EMBL" id="SPM40516.1"/>
    </source>
</evidence>
<evidence type="ECO:0000313" key="2">
    <source>
        <dbReference type="Proteomes" id="UP000240424"/>
    </source>
</evidence>
<protein>
    <submittedName>
        <fullName evidence="1">Uncharacterized protein</fullName>
    </submittedName>
</protein>